<dbReference type="RefSeq" id="WP_186921205.1">
    <property type="nucleotide sequence ID" value="NZ_JACOFW010000002.1"/>
</dbReference>
<evidence type="ECO:0000313" key="2">
    <source>
        <dbReference type="EMBL" id="MBC3806266.1"/>
    </source>
</evidence>
<protein>
    <submittedName>
        <fullName evidence="2">Methyltransferase regulatory domain-containing protein</fullName>
    </submittedName>
</protein>
<evidence type="ECO:0000259" key="1">
    <source>
        <dbReference type="Pfam" id="PF10119"/>
    </source>
</evidence>
<accession>A0ABR6X1J9</accession>
<organism evidence="2 3">
    <name type="scientific">Undibacterium seohonense</name>
    <dbReference type="NCBI Taxonomy" id="1344950"/>
    <lineage>
        <taxon>Bacteria</taxon>
        <taxon>Pseudomonadati</taxon>
        <taxon>Pseudomonadota</taxon>
        <taxon>Betaproteobacteria</taxon>
        <taxon>Burkholderiales</taxon>
        <taxon>Oxalobacteraceae</taxon>
        <taxon>Undibacterium</taxon>
    </lineage>
</organism>
<comment type="caution">
    <text evidence="2">The sequence shown here is derived from an EMBL/GenBank/DDBJ whole genome shotgun (WGS) entry which is preliminary data.</text>
</comment>
<dbReference type="EMBL" id="JACOFW010000002">
    <property type="protein sequence ID" value="MBC3806266.1"/>
    <property type="molecule type" value="Genomic_DNA"/>
</dbReference>
<sequence>MSSWTQGYVADIGYTYGYYSELSPIRANLALLYKGNALPQQGTHCELGFGQGMSINMHAAASGDCWYGTDFNPSQVSFAQELAAVSGADVHLSDDSFAEFAQRTDLPQFDSIGLHGIWSWINDDNRAIIVDFVRRKLKVGGQLYISYNTQPGWSAFAPMRHLLTQHADVMGANGQGIVGKIDGAIDFAERLLATKPAFLLANPQVAQKLERIKGQNRQYIAHEYFNLDWEPMHFGDMHQWLSPAKLDFACSAHYNEHIDEVNLTTQQQNFLAEIEDKVFRESTRDFMTNQQFRRDIWIKGARQLGSRDRAEAIRAQRVMLTVAPADVKYQLKGSRGSFNVGDKIYEPIVNYLADYRIRSLAEVEQAVAAQGLDLSYVMKVALALIGMGYLSLVQSDERMLKAQLACEKLNTHILQQVRGNIDYRYLASPVTGAAMLIDRVEMLFLAARQMQLHSQDEWIEFAWKVLESNKQILLKDGKNLETREENLTELAVLAIKFAANKLPVLQALKVVK</sequence>
<evidence type="ECO:0000313" key="3">
    <source>
        <dbReference type="Proteomes" id="UP000648257"/>
    </source>
</evidence>
<dbReference type="GO" id="GO:0008168">
    <property type="term" value="F:methyltransferase activity"/>
    <property type="evidence" value="ECO:0007669"/>
    <property type="project" value="UniProtKB-KW"/>
</dbReference>
<feature type="domain" description="Methyltransferase regulatory" evidence="1">
    <location>
        <begin position="216"/>
        <end position="299"/>
    </location>
</feature>
<dbReference type="InterPro" id="IPR029063">
    <property type="entry name" value="SAM-dependent_MTases_sf"/>
</dbReference>
<dbReference type="Gene3D" id="3.40.50.150">
    <property type="entry name" value="Vaccinia Virus protein VP39"/>
    <property type="match status" value="1"/>
</dbReference>
<keyword evidence="3" id="KW-1185">Reference proteome</keyword>
<name>A0ABR6X1J9_9BURK</name>
<gene>
    <name evidence="2" type="ORF">H8K52_02765</name>
</gene>
<keyword evidence="2" id="KW-0808">Transferase</keyword>
<proteinExistence type="predicted"/>
<dbReference type="Proteomes" id="UP000648257">
    <property type="component" value="Unassembled WGS sequence"/>
</dbReference>
<dbReference type="InterPro" id="IPR018773">
    <property type="entry name" value="MeTrfase_reg_dom_prd"/>
</dbReference>
<reference evidence="2 3" key="1">
    <citation type="submission" date="2020-08" db="EMBL/GenBank/DDBJ databases">
        <title>Novel species isolated from subtropical streams in China.</title>
        <authorList>
            <person name="Lu H."/>
        </authorList>
    </citation>
    <scope>NUCLEOTIDE SEQUENCE [LARGE SCALE GENOMIC DNA]</scope>
    <source>
        <strain evidence="2 3">KACC 16656</strain>
    </source>
</reference>
<dbReference type="SUPFAM" id="SSF53335">
    <property type="entry name" value="S-adenosyl-L-methionine-dependent methyltransferases"/>
    <property type="match status" value="1"/>
</dbReference>
<dbReference type="Pfam" id="PF10119">
    <property type="entry name" value="MethyTransf_Reg"/>
    <property type="match status" value="1"/>
</dbReference>
<keyword evidence="2" id="KW-0489">Methyltransferase</keyword>
<dbReference type="GO" id="GO:0032259">
    <property type="term" value="P:methylation"/>
    <property type="evidence" value="ECO:0007669"/>
    <property type="project" value="UniProtKB-KW"/>
</dbReference>